<comment type="caution">
    <text evidence="9">The sequence shown here is derived from an EMBL/GenBank/DDBJ whole genome shotgun (WGS) entry which is preliminary data.</text>
</comment>
<evidence type="ECO:0000313" key="10">
    <source>
        <dbReference type="Proteomes" id="UP000798488"/>
    </source>
</evidence>
<dbReference type="GO" id="GO:0005524">
    <property type="term" value="F:ATP binding"/>
    <property type="evidence" value="ECO:0007669"/>
    <property type="project" value="UniProtKB-KW"/>
</dbReference>
<accession>A0A9D2WMN1</accession>
<keyword evidence="6" id="KW-1278">Translocase</keyword>
<dbReference type="InterPro" id="IPR003439">
    <property type="entry name" value="ABC_transporter-like_ATP-bd"/>
</dbReference>
<dbReference type="EC" id="3.6.3.-" evidence="9"/>
<reference evidence="9" key="1">
    <citation type="submission" date="2016-02" db="EMBL/GenBank/DDBJ databases">
        <title>Draft Genome Sequence of Sporotomaculum syntrophicum Strain FB, a Syntrophic Benzoate Degrader.</title>
        <authorList>
            <person name="Nobu M.K."/>
            <person name="Narihiro T."/>
            <person name="Qiu Y.-L."/>
            <person name="Ohashi A."/>
            <person name="Liu W.-T."/>
            <person name="Yuji S."/>
        </authorList>
    </citation>
    <scope>NUCLEOTIDE SEQUENCE</scope>
    <source>
        <strain evidence="9">FB</strain>
    </source>
</reference>
<proteinExistence type="inferred from homology"/>
<dbReference type="EMBL" id="LSRS01000010">
    <property type="protein sequence ID" value="KAF1083795.1"/>
    <property type="molecule type" value="Genomic_DNA"/>
</dbReference>
<dbReference type="GO" id="GO:0042626">
    <property type="term" value="F:ATPase-coupled transmembrane transporter activity"/>
    <property type="evidence" value="ECO:0007669"/>
    <property type="project" value="TreeGrafter"/>
</dbReference>
<feature type="domain" description="ABC transporter" evidence="8">
    <location>
        <begin position="4"/>
        <end position="242"/>
    </location>
</feature>
<dbReference type="Pfam" id="PF00005">
    <property type="entry name" value="ABC_tran"/>
    <property type="match status" value="1"/>
</dbReference>
<evidence type="ECO:0000256" key="1">
    <source>
        <dbReference type="ARBA" id="ARBA00005417"/>
    </source>
</evidence>
<dbReference type="Gene3D" id="3.40.50.300">
    <property type="entry name" value="P-loop containing nucleotide triphosphate hydrolases"/>
    <property type="match status" value="1"/>
</dbReference>
<comment type="similarity">
    <text evidence="1">Belongs to the ABC transporter superfamily.</text>
</comment>
<dbReference type="Proteomes" id="UP000798488">
    <property type="component" value="Unassembled WGS sequence"/>
</dbReference>
<evidence type="ECO:0000256" key="3">
    <source>
        <dbReference type="ARBA" id="ARBA00022475"/>
    </source>
</evidence>
<dbReference type="GO" id="GO:0043190">
    <property type="term" value="C:ATP-binding cassette (ABC) transporter complex"/>
    <property type="evidence" value="ECO:0007669"/>
    <property type="project" value="TreeGrafter"/>
</dbReference>
<dbReference type="GO" id="GO:0016887">
    <property type="term" value="F:ATP hydrolysis activity"/>
    <property type="evidence" value="ECO:0007669"/>
    <property type="project" value="InterPro"/>
</dbReference>
<dbReference type="SMART" id="SM00382">
    <property type="entry name" value="AAA"/>
    <property type="match status" value="1"/>
</dbReference>
<dbReference type="InterPro" id="IPR003593">
    <property type="entry name" value="AAA+_ATPase"/>
</dbReference>
<keyword evidence="2" id="KW-0813">Transport</keyword>
<organism evidence="9 10">
    <name type="scientific">Sporotomaculum syntrophicum</name>
    <dbReference type="NCBI Taxonomy" id="182264"/>
    <lineage>
        <taxon>Bacteria</taxon>
        <taxon>Bacillati</taxon>
        <taxon>Bacillota</taxon>
        <taxon>Clostridia</taxon>
        <taxon>Eubacteriales</taxon>
        <taxon>Desulfallaceae</taxon>
        <taxon>Sporotomaculum</taxon>
    </lineage>
</organism>
<dbReference type="InterPro" id="IPR050095">
    <property type="entry name" value="ECF_ABC_transporter_ATP-bd"/>
</dbReference>
<gene>
    <name evidence="9" type="primary">ecfA3_2</name>
    <name evidence="9" type="ORF">SPSYN_03069</name>
</gene>
<evidence type="ECO:0000259" key="8">
    <source>
        <dbReference type="PROSITE" id="PS50893"/>
    </source>
</evidence>
<keyword evidence="4" id="KW-0547">Nucleotide-binding</keyword>
<evidence type="ECO:0000313" key="9">
    <source>
        <dbReference type="EMBL" id="KAF1083795.1"/>
    </source>
</evidence>
<dbReference type="PANTHER" id="PTHR43553">
    <property type="entry name" value="HEAVY METAL TRANSPORTER"/>
    <property type="match status" value="1"/>
</dbReference>
<sequence length="242" mass="26310">MSAVVVNNLSYCYQKGGKHILKDLNFTVEQGQIVAVLGLSGSGKSTLCLCLGGIIPHYFGGEMTGQVLINGQDTAKCKIARLALEVGIVFQDADTQLFSPIVEDEIAFAPENLCLPPEQIRYRVDAVIDMVGINHLRYENTNNLSGGQKHLVAMASVLTLDPSILVLDEVLAQLDAAVKENVIEILLELCRQGKTIIIVEHDLEAVTIADRVLLLEDGMLVNDGPASILQDKELLARHKLLI</sequence>
<keyword evidence="5 9" id="KW-0067">ATP-binding</keyword>
<name>A0A9D2WMN1_9FIRM</name>
<evidence type="ECO:0000256" key="6">
    <source>
        <dbReference type="ARBA" id="ARBA00022967"/>
    </source>
</evidence>
<evidence type="ECO:0000256" key="4">
    <source>
        <dbReference type="ARBA" id="ARBA00022741"/>
    </source>
</evidence>
<keyword evidence="3" id="KW-1003">Cell membrane</keyword>
<keyword evidence="9" id="KW-0378">Hydrolase</keyword>
<dbReference type="PROSITE" id="PS50893">
    <property type="entry name" value="ABC_TRANSPORTER_2"/>
    <property type="match status" value="1"/>
</dbReference>
<keyword evidence="7" id="KW-0472">Membrane</keyword>
<dbReference type="PANTHER" id="PTHR43553:SF24">
    <property type="entry name" value="ENERGY-COUPLING FACTOR TRANSPORTER ATP-BINDING PROTEIN ECFA1"/>
    <property type="match status" value="1"/>
</dbReference>
<dbReference type="CDD" id="cd03225">
    <property type="entry name" value="ABC_cobalt_CbiO_domain1"/>
    <property type="match status" value="1"/>
</dbReference>
<protein>
    <submittedName>
        <fullName evidence="9">Energy-coupling factor transporter ATP-binding protein EcfA3</fullName>
        <ecNumber evidence="9">3.6.3.-</ecNumber>
    </submittedName>
</protein>
<evidence type="ECO:0000256" key="2">
    <source>
        <dbReference type="ARBA" id="ARBA00022448"/>
    </source>
</evidence>
<keyword evidence="10" id="KW-1185">Reference proteome</keyword>
<dbReference type="RefSeq" id="WP_161823325.1">
    <property type="nucleotide sequence ID" value="NZ_LSRS01000010.1"/>
</dbReference>
<dbReference type="SUPFAM" id="SSF52540">
    <property type="entry name" value="P-loop containing nucleoside triphosphate hydrolases"/>
    <property type="match status" value="1"/>
</dbReference>
<evidence type="ECO:0000256" key="7">
    <source>
        <dbReference type="ARBA" id="ARBA00023136"/>
    </source>
</evidence>
<dbReference type="InterPro" id="IPR015856">
    <property type="entry name" value="ABC_transpr_CbiO/EcfA_su"/>
</dbReference>
<dbReference type="OrthoDB" id="501320at2"/>
<dbReference type="AlphaFoldDB" id="A0A9D2WMN1"/>
<evidence type="ECO:0000256" key="5">
    <source>
        <dbReference type="ARBA" id="ARBA00022840"/>
    </source>
</evidence>
<dbReference type="InterPro" id="IPR027417">
    <property type="entry name" value="P-loop_NTPase"/>
</dbReference>